<dbReference type="InterPro" id="IPR021344">
    <property type="entry name" value="DUF2970"/>
</dbReference>
<keyword evidence="1" id="KW-0812">Transmembrane</keyword>
<dbReference type="EMBL" id="CAMAPD010000013">
    <property type="protein sequence ID" value="CAH9062613.1"/>
    <property type="molecule type" value="Genomic_DNA"/>
</dbReference>
<proteinExistence type="predicted"/>
<evidence type="ECO:0000256" key="1">
    <source>
        <dbReference type="SAM" id="Phobius"/>
    </source>
</evidence>
<name>A0A9W4QVH4_9GAMM</name>
<evidence type="ECO:0000313" key="5">
    <source>
        <dbReference type="Proteomes" id="UP001152485"/>
    </source>
</evidence>
<dbReference type="Proteomes" id="UP001152485">
    <property type="component" value="Unassembled WGS sequence"/>
</dbReference>
<feature type="transmembrane region" description="Helical" evidence="1">
    <location>
        <begin position="35"/>
        <end position="58"/>
    </location>
</feature>
<keyword evidence="4" id="KW-1185">Reference proteome</keyword>
<comment type="caution">
    <text evidence="2">The sequence shown here is derived from an EMBL/GenBank/DDBJ whole genome shotgun (WGS) entry which is preliminary data.</text>
</comment>
<dbReference type="Proteomes" id="UP001152467">
    <property type="component" value="Unassembled WGS sequence"/>
</dbReference>
<evidence type="ECO:0000313" key="4">
    <source>
        <dbReference type="Proteomes" id="UP001152467"/>
    </source>
</evidence>
<accession>A0A9W4QVH4</accession>
<gene>
    <name evidence="2" type="ORF">PSECIP111854_01505</name>
    <name evidence="3" type="ORF">PSECIP111951_02727</name>
</gene>
<evidence type="ECO:0000313" key="3">
    <source>
        <dbReference type="EMBL" id="CAH9062613.1"/>
    </source>
</evidence>
<evidence type="ECO:0008006" key="6">
    <source>
        <dbReference type="Google" id="ProtNLM"/>
    </source>
</evidence>
<protein>
    <recommendedName>
        <fullName evidence="6">DUF2970 domain-containing protein</fullName>
    </recommendedName>
</protein>
<keyword evidence="1" id="KW-1133">Transmembrane helix</keyword>
<dbReference type="AlphaFoldDB" id="A0A9W4QVH4"/>
<dbReference type="EMBL" id="CAMAPC010000004">
    <property type="protein sequence ID" value="CAH9055070.1"/>
    <property type="molecule type" value="Genomic_DNA"/>
</dbReference>
<keyword evidence="1" id="KW-0472">Membrane</keyword>
<dbReference type="Pfam" id="PF11174">
    <property type="entry name" value="DUF2970"/>
    <property type="match status" value="1"/>
</dbReference>
<organism evidence="2 4">
    <name type="scientific">Pseudoalteromonas holothuriae</name>
    <dbReference type="NCBI Taxonomy" id="2963714"/>
    <lineage>
        <taxon>Bacteria</taxon>
        <taxon>Pseudomonadati</taxon>
        <taxon>Pseudomonadota</taxon>
        <taxon>Gammaproteobacteria</taxon>
        <taxon>Alteromonadales</taxon>
        <taxon>Pseudoalteromonadaceae</taxon>
        <taxon>Pseudoalteromonas</taxon>
    </lineage>
</organism>
<sequence>MFSPRILQSVLAAMIGVQSEKKYKDDFSKPAVAPYLIVGIILVITFVVMLAAFVNYLVP</sequence>
<reference evidence="2 5" key="1">
    <citation type="submission" date="2022-07" db="EMBL/GenBank/DDBJ databases">
        <authorList>
            <person name="Criscuolo A."/>
        </authorList>
    </citation>
    <scope>NUCLEOTIDE SEQUENCE</scope>
    <source>
        <strain evidence="5">CIP 111951</strain>
        <strain evidence="2">CIP111854</strain>
        <strain evidence="3">CIP111951</strain>
    </source>
</reference>
<evidence type="ECO:0000313" key="2">
    <source>
        <dbReference type="EMBL" id="CAH9055070.1"/>
    </source>
</evidence>